<evidence type="ECO:0000313" key="3">
    <source>
        <dbReference type="Proteomes" id="UP000295636"/>
    </source>
</evidence>
<gene>
    <name evidence="2" type="ORF">E1757_16715</name>
</gene>
<dbReference type="Proteomes" id="UP000295636">
    <property type="component" value="Unassembled WGS sequence"/>
</dbReference>
<feature type="transmembrane region" description="Helical" evidence="1">
    <location>
        <begin position="138"/>
        <end position="158"/>
    </location>
</feature>
<keyword evidence="1" id="KW-1133">Transmembrane helix</keyword>
<accession>A0A4R5KNA7</accession>
<evidence type="ECO:0008006" key="4">
    <source>
        <dbReference type="Google" id="ProtNLM"/>
    </source>
</evidence>
<comment type="caution">
    <text evidence="2">The sequence shown here is derived from an EMBL/GenBank/DDBJ whole genome shotgun (WGS) entry which is preliminary data.</text>
</comment>
<sequence length="278" mass="31704">MDEKRKTIVREIEHWRRSKLLPEQYCDFLLRIYMEDSPAASTSESRILGVASSAIKNSNWKIWIVIIAVIGFISFAALHFTAFELPMQIGIASAFLFACYAIGSVLNQKDPVKAQILFGMASLFLLFIGIFLLRQHGIHAAVPAVGYVVCCSLVWMLTGLLARRILFQLSGWVVLVFCYGWLLHNRLADINWVMLELSWVPLSLLFGWLGWMILDKSKRTGTVFLMLCCIVWFMPELYAMLYAEEYGAQTVQLAFLGKLIVEAGILFSSRKKWTEWVA</sequence>
<evidence type="ECO:0000256" key="1">
    <source>
        <dbReference type="SAM" id="Phobius"/>
    </source>
</evidence>
<name>A0A4R5KNA7_9BACL</name>
<dbReference type="RefSeq" id="WP_133230102.1">
    <property type="nucleotide sequence ID" value="NZ_SMRT01000007.1"/>
</dbReference>
<reference evidence="2 3" key="1">
    <citation type="submission" date="2019-03" db="EMBL/GenBank/DDBJ databases">
        <title>This is whole genome sequence of Paenibacillus sp MS74 strain.</title>
        <authorList>
            <person name="Trinh H.N."/>
        </authorList>
    </citation>
    <scope>NUCLEOTIDE SEQUENCE [LARGE SCALE GENOMIC DNA]</scope>
    <source>
        <strain evidence="2 3">MS74</strain>
    </source>
</reference>
<feature type="transmembrane region" description="Helical" evidence="1">
    <location>
        <begin position="114"/>
        <end position="132"/>
    </location>
</feature>
<feature type="transmembrane region" description="Helical" evidence="1">
    <location>
        <begin position="165"/>
        <end position="184"/>
    </location>
</feature>
<keyword evidence="1" id="KW-0472">Membrane</keyword>
<feature type="transmembrane region" description="Helical" evidence="1">
    <location>
        <begin position="62"/>
        <end position="83"/>
    </location>
</feature>
<feature type="transmembrane region" description="Helical" evidence="1">
    <location>
        <begin position="223"/>
        <end position="243"/>
    </location>
</feature>
<dbReference type="AlphaFoldDB" id="A0A4R5KNA7"/>
<evidence type="ECO:0000313" key="2">
    <source>
        <dbReference type="EMBL" id="TDF96722.1"/>
    </source>
</evidence>
<feature type="transmembrane region" description="Helical" evidence="1">
    <location>
        <begin position="89"/>
        <end position="107"/>
    </location>
</feature>
<dbReference type="OrthoDB" id="2380880at2"/>
<keyword evidence="1" id="KW-0812">Transmembrane</keyword>
<protein>
    <recommendedName>
        <fullName evidence="4">DUF2157 domain-containing protein</fullName>
    </recommendedName>
</protein>
<organism evidence="2 3">
    <name type="scientific">Paenibacillus piri</name>
    <dbReference type="NCBI Taxonomy" id="2547395"/>
    <lineage>
        <taxon>Bacteria</taxon>
        <taxon>Bacillati</taxon>
        <taxon>Bacillota</taxon>
        <taxon>Bacilli</taxon>
        <taxon>Bacillales</taxon>
        <taxon>Paenibacillaceae</taxon>
        <taxon>Paenibacillus</taxon>
    </lineage>
</organism>
<feature type="transmembrane region" description="Helical" evidence="1">
    <location>
        <begin position="190"/>
        <end position="211"/>
    </location>
</feature>
<dbReference type="EMBL" id="SMRT01000007">
    <property type="protein sequence ID" value="TDF96722.1"/>
    <property type="molecule type" value="Genomic_DNA"/>
</dbReference>
<proteinExistence type="predicted"/>
<keyword evidence="3" id="KW-1185">Reference proteome</keyword>